<dbReference type="InterPro" id="IPR013517">
    <property type="entry name" value="FG-GAP"/>
</dbReference>
<evidence type="ECO:0000313" key="7">
    <source>
        <dbReference type="EMBL" id="TQL59961.1"/>
    </source>
</evidence>
<gene>
    <name evidence="7" type="ORF">FB474_1336</name>
</gene>
<evidence type="ECO:0000256" key="2">
    <source>
        <dbReference type="ARBA" id="ARBA00022729"/>
    </source>
</evidence>
<keyword evidence="3 5" id="KW-0378">Hydrolase</keyword>
<keyword evidence="2 6" id="KW-0732">Signal</keyword>
<dbReference type="RefSeq" id="WP_141787914.1">
    <property type="nucleotide sequence ID" value="NZ_VFOQ01000001.1"/>
</dbReference>
<keyword evidence="8" id="KW-1185">Reference proteome</keyword>
<dbReference type="EMBL" id="VFOQ01000001">
    <property type="protein sequence ID" value="TQL59961.1"/>
    <property type="molecule type" value="Genomic_DNA"/>
</dbReference>
<comment type="similarity">
    <text evidence="1 5">Belongs to the glycosyl hydrolase 43 family.</text>
</comment>
<evidence type="ECO:0000256" key="5">
    <source>
        <dbReference type="RuleBase" id="RU361187"/>
    </source>
</evidence>
<dbReference type="SUPFAM" id="SSF69318">
    <property type="entry name" value="Integrin alpha N-terminal domain"/>
    <property type="match status" value="1"/>
</dbReference>
<evidence type="ECO:0000256" key="3">
    <source>
        <dbReference type="ARBA" id="ARBA00022801"/>
    </source>
</evidence>
<evidence type="ECO:0000256" key="6">
    <source>
        <dbReference type="SAM" id="SignalP"/>
    </source>
</evidence>
<feature type="chain" id="PRO_5039319286" evidence="6">
    <location>
        <begin position="24"/>
        <end position="575"/>
    </location>
</feature>
<dbReference type="InterPro" id="IPR023296">
    <property type="entry name" value="Glyco_hydro_beta-prop_sf"/>
</dbReference>
<reference evidence="7 8" key="1">
    <citation type="submission" date="2019-06" db="EMBL/GenBank/DDBJ databases">
        <title>Sequencing the genomes of 1000 actinobacteria strains.</title>
        <authorList>
            <person name="Klenk H.-P."/>
        </authorList>
    </citation>
    <scope>NUCLEOTIDE SEQUENCE [LARGE SCALE GENOMIC DNA]</scope>
    <source>
        <strain evidence="7 8">DSM 18082</strain>
    </source>
</reference>
<keyword evidence="4 5" id="KW-0326">Glycosidase</keyword>
<dbReference type="OrthoDB" id="9779955at2"/>
<dbReference type="PANTHER" id="PTHR44103">
    <property type="entry name" value="PROPROTEIN CONVERTASE P"/>
    <property type="match status" value="1"/>
</dbReference>
<dbReference type="Pfam" id="PF13517">
    <property type="entry name" value="FG-GAP_3"/>
    <property type="match status" value="2"/>
</dbReference>
<sequence>MLRQIVATVAAALAAGLGTGAPAEGLSYPARPAQGISRSVAAADDGGGLLMLTFSNDVMRLLSAISTDGATLVPNRGQLPYADPRGRGVRDPSVVRAGDRFMVAYTSPPLRSYLAATTSWALASSVDLDHWHFETDVPMTAIPGVTHVWAPDLFTDDDGAVYSYVAVSTDGARSFQTYVMKALDAGLRRWSAPVLLSGLGANTIDATVRRVGDRYVMFVKDETTKTISRAWATTPMGPFTLDRTGNWMGIAGTPVEGPALVHMPGGGFRLYYDAYTANQLRFVDSSDLDSWSTPHVLAYPWPNARHLGVLALSSQDLTALSSAPPAWPDLTADNVADVLGRDGAGRLWLYPGDGRGGWLARRQVGSGWQGFTAVFGAGDVSGDGRADVLARDGAGRLWLYPGDGRGGWLARRQVGSGWQGFTAVFGAGDVSGDGRADVLARDGAGRLWLYPGDGRGGWLARRQVGSGWQGFTRVVGGGDLTGDGVPDVLARQANGTLWLYPGDGQGGWQSRRQVGAGWQAFDTFVVVSDLTADGAPDVVARDRAGRLWLYQGDGQGGWLSRRQVGSGWQVFTAIT</sequence>
<comment type="caution">
    <text evidence="7">The sequence shown here is derived from an EMBL/GenBank/DDBJ whole genome shotgun (WGS) entry which is preliminary data.</text>
</comment>
<dbReference type="PANTHER" id="PTHR44103:SF1">
    <property type="entry name" value="PROPROTEIN CONVERTASE P"/>
    <property type="match status" value="1"/>
</dbReference>
<organism evidence="7 8">
    <name type="scientific">Oryzihumus leptocrescens</name>
    <dbReference type="NCBI Taxonomy" id="297536"/>
    <lineage>
        <taxon>Bacteria</taxon>
        <taxon>Bacillati</taxon>
        <taxon>Actinomycetota</taxon>
        <taxon>Actinomycetes</taxon>
        <taxon>Micrococcales</taxon>
        <taxon>Intrasporangiaceae</taxon>
        <taxon>Oryzihumus</taxon>
    </lineage>
</organism>
<protein>
    <submittedName>
        <fullName evidence="7">VCBS repeat protein</fullName>
    </submittedName>
</protein>
<proteinExistence type="inferred from homology"/>
<name>A0A542ZHZ5_9MICO</name>
<feature type="signal peptide" evidence="6">
    <location>
        <begin position="1"/>
        <end position="23"/>
    </location>
</feature>
<dbReference type="InterPro" id="IPR028994">
    <property type="entry name" value="Integrin_alpha_N"/>
</dbReference>
<dbReference type="Pfam" id="PF04616">
    <property type="entry name" value="Glyco_hydro_43"/>
    <property type="match status" value="1"/>
</dbReference>
<dbReference type="Gene3D" id="2.115.10.10">
    <property type="entry name" value="Tachylectin 2"/>
    <property type="match status" value="1"/>
</dbReference>
<evidence type="ECO:0000256" key="1">
    <source>
        <dbReference type="ARBA" id="ARBA00009865"/>
    </source>
</evidence>
<evidence type="ECO:0000256" key="4">
    <source>
        <dbReference type="ARBA" id="ARBA00023295"/>
    </source>
</evidence>
<dbReference type="SUPFAM" id="SSF75005">
    <property type="entry name" value="Arabinanase/levansucrase/invertase"/>
    <property type="match status" value="1"/>
</dbReference>
<dbReference type="InterPro" id="IPR006710">
    <property type="entry name" value="Glyco_hydro_43"/>
</dbReference>
<evidence type="ECO:0000313" key="8">
    <source>
        <dbReference type="Proteomes" id="UP000319514"/>
    </source>
</evidence>
<dbReference type="GO" id="GO:0005975">
    <property type="term" value="P:carbohydrate metabolic process"/>
    <property type="evidence" value="ECO:0007669"/>
    <property type="project" value="InterPro"/>
</dbReference>
<dbReference type="Gene3D" id="2.115.10.20">
    <property type="entry name" value="Glycosyl hydrolase domain, family 43"/>
    <property type="match status" value="1"/>
</dbReference>
<accession>A0A542ZHZ5</accession>
<dbReference type="GO" id="GO:0004553">
    <property type="term" value="F:hydrolase activity, hydrolyzing O-glycosyl compounds"/>
    <property type="evidence" value="ECO:0007669"/>
    <property type="project" value="InterPro"/>
</dbReference>
<dbReference type="Proteomes" id="UP000319514">
    <property type="component" value="Unassembled WGS sequence"/>
</dbReference>
<dbReference type="AlphaFoldDB" id="A0A542ZHZ5"/>